<dbReference type="RefSeq" id="WP_095542538.1">
    <property type="nucleotide sequence ID" value="NZ_NSJC01000009.1"/>
</dbReference>
<gene>
    <name evidence="2" type="ORF">CLI92_09225</name>
</gene>
<dbReference type="EMBL" id="NTBI01000007">
    <property type="protein sequence ID" value="PAX16500.1"/>
    <property type="molecule type" value="Genomic_DNA"/>
</dbReference>
<dbReference type="AlphaFoldDB" id="A0A2A2T4X6"/>
<protein>
    <submittedName>
        <fullName evidence="2">Uncharacterized protein</fullName>
    </submittedName>
</protein>
<reference evidence="2 3" key="1">
    <citation type="submission" date="2017-08" db="EMBL/GenBank/DDBJ databases">
        <title>WGS of Clinical strains of the CDC Group NO-1 linked to zoonotic infections in humans.</title>
        <authorList>
            <person name="Bernier A.-M."/>
            <person name="Bernard K."/>
        </authorList>
    </citation>
    <scope>NUCLEOTIDE SEQUENCE [LARGE SCALE GENOMIC DNA]</scope>
    <source>
        <strain evidence="2 3">NML91-0035</strain>
    </source>
</reference>
<accession>A0A2A2T4X6</accession>
<name>A0A2A2T4X6_9BURK</name>
<sequence length="127" mass="14410">MNYSQNWSAGDQKIDDAQRRADESADLERRANEIDALAYQYETMLMHGDWQKKTGAGITLEQTIGEALADDDELYALALRCMQHCLQHSSGFLSTGRLESLMRKHLAAEAYRLAEIEHSATEEYEPV</sequence>
<feature type="region of interest" description="Disordered" evidence="1">
    <location>
        <begin position="1"/>
        <end position="26"/>
    </location>
</feature>
<feature type="compositionally biased region" description="Basic and acidic residues" evidence="1">
    <location>
        <begin position="12"/>
        <end position="26"/>
    </location>
</feature>
<proteinExistence type="predicted"/>
<comment type="caution">
    <text evidence="2">The sequence shown here is derived from an EMBL/GenBank/DDBJ whole genome shotgun (WGS) entry which is preliminary data.</text>
</comment>
<evidence type="ECO:0000313" key="2">
    <source>
        <dbReference type="EMBL" id="PAX16500.1"/>
    </source>
</evidence>
<evidence type="ECO:0000313" key="3">
    <source>
        <dbReference type="Proteomes" id="UP000217780"/>
    </source>
</evidence>
<dbReference type="GeneID" id="93874817"/>
<evidence type="ECO:0000256" key="1">
    <source>
        <dbReference type="SAM" id="MobiDB-lite"/>
    </source>
</evidence>
<dbReference type="Proteomes" id="UP000217780">
    <property type="component" value="Unassembled WGS sequence"/>
</dbReference>
<organism evidence="2 3">
    <name type="scientific">Vandammella animalimorsus</name>
    <dbReference type="NCBI Taxonomy" id="2029117"/>
    <lineage>
        <taxon>Bacteria</taxon>
        <taxon>Pseudomonadati</taxon>
        <taxon>Pseudomonadota</taxon>
        <taxon>Betaproteobacteria</taxon>
        <taxon>Burkholderiales</taxon>
        <taxon>Comamonadaceae</taxon>
        <taxon>Vandammella</taxon>
    </lineage>
</organism>